<evidence type="ECO:0000256" key="1">
    <source>
        <dbReference type="SAM" id="MobiDB-lite"/>
    </source>
</evidence>
<sequence length="959" mass="102232">MRFVNGLVIFAVALLSGSACSDSETPVSPGTPAVGVDAGTTDVAGANPVAPPGHDGQNSAGDGTTNAADGAGGQAPEVTDGEDTAVGTDGAVSDGEGSDTQSLLEVVDPPEPDVEETTPGEFVIFSAPETGISVTGSMYVGLAAADGQEHLVSELSVRVGDLIIFEDTKLPTDFLLDTRQYPPGALTLRVDAREGTVSGFDEVTAYPANSPFELLEVTPQARVVSNGGVAVVIVGTDQAGVTVSADFSRLDSGWTPGSEQVLAFGNGRYLITYPISADNTEPDGHRKVPVTIAMGGHELVYEQLHFQLNNGEAMPLRIEGALYVQERFPDPSPGWVGAPPSLAQENAMIVTGGSTKVTATFANPSRISGLIIGTAEAGNFYQIPLDGSNGIEPFTVLMRSYLPAEEPPTDLSLRVALRDVIGNVSPASEVSYSVTAVGSGDIQVSVAWDTPTDLDLHVVEPTGCELYYGNRNCSSGGELDLDSNPACSIDGINVENTFWPTGQAPGGEYTVMVDFYSDCCSCGALYTVTLTYCGKTEVIQGQFAPNTDDHGSQGDGVTVATFSNEQCLRLVRGNLRYEDQTFDQRGFQASTWKPLRHAVVELRDLATGAVIGTTTSDRDGFYEMGYAADAGGVLLVVVRSVTDADNGLRDIEVMNHPKFQLVYEAGSTPLMDNGEEVLLQDIDVTRDMGAGAFNIFDVLVSGYDLIRRMTGKDLGDLRAYWATGADTTDTLYCSKYFYDQGVCSELAGLSVQGKDTDRDEYDDMVILKEFFKFALEKVSQDDNPGGASNGIRDDSRRAWSEGVSTFFSCDVTGTEHFVNSRPHGVYLVRDIEQNTLSFGYETSDGSLLGRLSEYLVSAVLWDIGDNDPNESNDALAGGRPGIYDVIFNYFGTLWFVDRALAGIELVDFLDGWFCRGWGQPNAVGTILEHHSFPYDWAGPVSCVPSEEDGDEGPDPDPDP</sequence>
<feature type="chain" id="PRO_5004209801" description="Lipoprotein" evidence="2">
    <location>
        <begin position="22"/>
        <end position="959"/>
    </location>
</feature>
<protein>
    <recommendedName>
        <fullName evidence="4">Lipoprotein</fullName>
    </recommendedName>
</protein>
<feature type="compositionally biased region" description="Low complexity" evidence="1">
    <location>
        <begin position="60"/>
        <end position="69"/>
    </location>
</feature>
<keyword evidence="2" id="KW-0732">Signal</keyword>
<dbReference type="EMBL" id="DQ267496">
    <property type="protein sequence ID" value="ABB84839.1"/>
    <property type="molecule type" value="Genomic_DNA"/>
</dbReference>
<feature type="region of interest" description="Disordered" evidence="1">
    <location>
        <begin position="19"/>
        <end position="102"/>
    </location>
</feature>
<proteinExistence type="predicted"/>
<evidence type="ECO:0000256" key="2">
    <source>
        <dbReference type="SAM" id="SignalP"/>
    </source>
</evidence>
<organism evidence="3">
    <name type="scientific">uncultured delta proteobacterium DeepAnt-32C6</name>
    <dbReference type="NCBI Taxonomy" id="357895"/>
    <lineage>
        <taxon>Bacteria</taxon>
        <taxon>Deltaproteobacteria</taxon>
        <taxon>environmental samples</taxon>
    </lineage>
</organism>
<evidence type="ECO:0000313" key="3">
    <source>
        <dbReference type="EMBL" id="ABB84839.1"/>
    </source>
</evidence>
<feature type="compositionally biased region" description="Polar residues" evidence="1">
    <location>
        <begin position="19"/>
        <end position="28"/>
    </location>
</feature>
<dbReference type="AlphaFoldDB" id="Q2I6L5"/>
<reference evidence="3" key="1">
    <citation type="journal article" date="2006" name="Microbiology">
        <title>Metagenomic analysis of mesopelagic Antarctic plankton reveals a novel deltaproteobacterial group.</title>
        <authorList>
            <person name="Moreira D."/>
            <person name="Rodriguez-Valera F."/>
            <person name="Lopez-Garcia P."/>
        </authorList>
    </citation>
    <scope>NUCLEOTIDE SEQUENCE</scope>
</reference>
<dbReference type="Gene3D" id="2.60.120.380">
    <property type="match status" value="1"/>
</dbReference>
<name>Q2I6L5_9DELT</name>
<accession>Q2I6L5</accession>
<dbReference type="PROSITE" id="PS51257">
    <property type="entry name" value="PROKAR_LIPOPROTEIN"/>
    <property type="match status" value="1"/>
</dbReference>
<feature type="signal peptide" evidence="2">
    <location>
        <begin position="1"/>
        <end position="21"/>
    </location>
</feature>
<evidence type="ECO:0008006" key="4">
    <source>
        <dbReference type="Google" id="ProtNLM"/>
    </source>
</evidence>